<gene>
    <name evidence="3" type="ORF">P43SY_005135</name>
</gene>
<feature type="compositionally biased region" description="Polar residues" evidence="1">
    <location>
        <begin position="116"/>
        <end position="128"/>
    </location>
</feature>
<evidence type="ECO:0008006" key="5">
    <source>
        <dbReference type="Google" id="ProtNLM"/>
    </source>
</evidence>
<feature type="signal peptide" evidence="2">
    <location>
        <begin position="1"/>
        <end position="25"/>
    </location>
</feature>
<accession>A0AAD5LEH3</accession>
<evidence type="ECO:0000256" key="1">
    <source>
        <dbReference type="SAM" id="MobiDB-lite"/>
    </source>
</evidence>
<protein>
    <recommendedName>
        <fullName evidence="5">Elicitin-like protein</fullName>
    </recommendedName>
</protein>
<organism evidence="3 4">
    <name type="scientific">Pythium insidiosum</name>
    <name type="common">Pythiosis disease agent</name>
    <dbReference type="NCBI Taxonomy" id="114742"/>
    <lineage>
        <taxon>Eukaryota</taxon>
        <taxon>Sar</taxon>
        <taxon>Stramenopiles</taxon>
        <taxon>Oomycota</taxon>
        <taxon>Peronosporomycetes</taxon>
        <taxon>Pythiales</taxon>
        <taxon>Pythiaceae</taxon>
        <taxon>Pythium</taxon>
    </lineage>
</organism>
<dbReference type="AlphaFoldDB" id="A0AAD5LEH3"/>
<feature type="region of interest" description="Disordered" evidence="1">
    <location>
        <begin position="112"/>
        <end position="140"/>
    </location>
</feature>
<dbReference type="EMBL" id="JAKCXM010000329">
    <property type="protein sequence ID" value="KAJ0395705.1"/>
    <property type="molecule type" value="Genomic_DNA"/>
</dbReference>
<evidence type="ECO:0000313" key="3">
    <source>
        <dbReference type="EMBL" id="KAJ0395705.1"/>
    </source>
</evidence>
<keyword evidence="2" id="KW-0732">Signal</keyword>
<reference evidence="3" key="1">
    <citation type="submission" date="2021-12" db="EMBL/GenBank/DDBJ databases">
        <title>Prjna785345.</title>
        <authorList>
            <person name="Rujirawat T."/>
            <person name="Krajaejun T."/>
        </authorList>
    </citation>
    <scope>NUCLEOTIDE SEQUENCE</scope>
    <source>
        <strain evidence="3">Pi057C3</strain>
    </source>
</reference>
<keyword evidence="4" id="KW-1185">Reference proteome</keyword>
<evidence type="ECO:0000313" key="4">
    <source>
        <dbReference type="Proteomes" id="UP001209570"/>
    </source>
</evidence>
<proteinExistence type="predicted"/>
<comment type="caution">
    <text evidence="3">The sequence shown here is derived from an EMBL/GenBank/DDBJ whole genome shotgun (WGS) entry which is preliminary data.</text>
</comment>
<evidence type="ECO:0000256" key="2">
    <source>
        <dbReference type="SAM" id="SignalP"/>
    </source>
</evidence>
<name>A0AAD5LEH3_PYTIN</name>
<feature type="chain" id="PRO_5042263622" description="Elicitin-like protein" evidence="2">
    <location>
        <begin position="26"/>
        <end position="163"/>
    </location>
</feature>
<dbReference type="Proteomes" id="UP001209570">
    <property type="component" value="Unassembled WGS sequence"/>
</dbReference>
<sequence>MKTTALFTAVCVALAGSLTPHVASAAECTPDDFMVQVKLMSTPEFVKACGNAGTATATNQYAFCADEKCYNYVKSLNDELPTCTVKNVPWRKGWDDALEACKKMFTNEGAGATPGAASSKNETASAVSTGAPAVTKPASNGASTRVTASMALASCALAGALVV</sequence>